<dbReference type="InterPro" id="IPR004408">
    <property type="entry name" value="Biotin_CoA_COase_ligase"/>
</dbReference>
<dbReference type="RefSeq" id="WP_345406206.1">
    <property type="nucleotide sequence ID" value="NZ_BAABLA010000122.1"/>
</dbReference>
<dbReference type="EC" id="6.3.4.15" evidence="5"/>
<evidence type="ECO:0000313" key="8">
    <source>
        <dbReference type="Proteomes" id="UP001596337"/>
    </source>
</evidence>
<evidence type="ECO:0000313" key="7">
    <source>
        <dbReference type="EMBL" id="MFC6871132.1"/>
    </source>
</evidence>
<dbReference type="InterPro" id="IPR004143">
    <property type="entry name" value="BPL_LPL_catalytic"/>
</dbReference>
<dbReference type="PROSITE" id="PS51733">
    <property type="entry name" value="BPL_LPL_CATALYTIC"/>
    <property type="match status" value="1"/>
</dbReference>
<gene>
    <name evidence="7" type="ORF">ACFQGD_28820</name>
</gene>
<evidence type="ECO:0000256" key="5">
    <source>
        <dbReference type="ARBA" id="ARBA00024227"/>
    </source>
</evidence>
<dbReference type="InterPro" id="IPR045864">
    <property type="entry name" value="aa-tRNA-synth_II/BPL/LPL"/>
</dbReference>
<keyword evidence="4" id="KW-0092">Biotin</keyword>
<dbReference type="CDD" id="cd16442">
    <property type="entry name" value="BPL"/>
    <property type="match status" value="1"/>
</dbReference>
<keyword evidence="3" id="KW-0067">ATP-binding</keyword>
<evidence type="ECO:0000259" key="6">
    <source>
        <dbReference type="PROSITE" id="PS51733"/>
    </source>
</evidence>
<dbReference type="SUPFAM" id="SSF55681">
    <property type="entry name" value="Class II aaRS and biotin synthetases"/>
    <property type="match status" value="1"/>
</dbReference>
<dbReference type="InterPro" id="IPR008988">
    <property type="entry name" value="Transcriptional_repressor_C"/>
</dbReference>
<keyword evidence="2" id="KW-0547">Nucleotide-binding</keyword>
<dbReference type="Pfam" id="PF03099">
    <property type="entry name" value="BPL_LplA_LipB"/>
    <property type="match status" value="1"/>
</dbReference>
<sequence>MTALDADRLRTELVTLQAYAALDVVASTGSTNTDLIEAARTGAADYTVLIAEEQTAGVGRLARTWVSPAGAGLYLSVLLRPAEVPPEATGSLAIVAGLALTDLCDDLGVAATLKWPNDVLVGNGKLAGVLAELVPQRAVVLGIGLNVQPLGDVEPGPGGLAATSLAEHGARTTDRTEIAATLLRRLAERERAWRVAHGDLAKAGLLADYREACGTLGRTVTVSLPQGETRTGTAVDVDAVGRLTIEDDNGQRSTVLAGDVIHLR</sequence>
<dbReference type="Gene3D" id="3.30.930.10">
    <property type="entry name" value="Bira Bifunctional Protein, Domain 2"/>
    <property type="match status" value="1"/>
</dbReference>
<dbReference type="InterPro" id="IPR003142">
    <property type="entry name" value="BPL_C"/>
</dbReference>
<dbReference type="PANTHER" id="PTHR12835">
    <property type="entry name" value="BIOTIN PROTEIN LIGASE"/>
    <property type="match status" value="1"/>
</dbReference>
<feature type="domain" description="BPL/LPL catalytic" evidence="6">
    <location>
        <begin position="7"/>
        <end position="194"/>
    </location>
</feature>
<keyword evidence="1 7" id="KW-0436">Ligase</keyword>
<reference evidence="8" key="1">
    <citation type="journal article" date="2019" name="Int. J. Syst. Evol. Microbiol.">
        <title>The Global Catalogue of Microorganisms (GCM) 10K type strain sequencing project: providing services to taxonomists for standard genome sequencing and annotation.</title>
        <authorList>
            <consortium name="The Broad Institute Genomics Platform"/>
            <consortium name="The Broad Institute Genome Sequencing Center for Infectious Disease"/>
            <person name="Wu L."/>
            <person name="Ma J."/>
        </authorList>
    </citation>
    <scope>NUCLEOTIDE SEQUENCE [LARGE SCALE GENOMIC DNA]</scope>
    <source>
        <strain evidence="8">KCTC 32255</strain>
    </source>
</reference>
<evidence type="ECO:0000256" key="4">
    <source>
        <dbReference type="ARBA" id="ARBA00023267"/>
    </source>
</evidence>
<dbReference type="Proteomes" id="UP001596337">
    <property type="component" value="Unassembled WGS sequence"/>
</dbReference>
<evidence type="ECO:0000256" key="1">
    <source>
        <dbReference type="ARBA" id="ARBA00022598"/>
    </source>
</evidence>
<evidence type="ECO:0000256" key="2">
    <source>
        <dbReference type="ARBA" id="ARBA00022741"/>
    </source>
</evidence>
<dbReference type="Gene3D" id="2.30.30.100">
    <property type="match status" value="1"/>
</dbReference>
<protein>
    <recommendedName>
        <fullName evidence="5">biotin--[biotin carboxyl-carrier protein] ligase</fullName>
        <ecNumber evidence="5">6.3.4.15</ecNumber>
    </recommendedName>
</protein>
<organism evidence="7 8">
    <name type="scientific">Haloechinothrix salitolerans</name>
    <dbReference type="NCBI Taxonomy" id="926830"/>
    <lineage>
        <taxon>Bacteria</taxon>
        <taxon>Bacillati</taxon>
        <taxon>Actinomycetota</taxon>
        <taxon>Actinomycetes</taxon>
        <taxon>Pseudonocardiales</taxon>
        <taxon>Pseudonocardiaceae</taxon>
        <taxon>Haloechinothrix</taxon>
    </lineage>
</organism>
<comment type="caution">
    <text evidence="7">The sequence shown here is derived from an EMBL/GenBank/DDBJ whole genome shotgun (WGS) entry which is preliminary data.</text>
</comment>
<accession>A0ABW2C8V7</accession>
<dbReference type="NCBIfam" id="TIGR00121">
    <property type="entry name" value="birA_ligase"/>
    <property type="match status" value="1"/>
</dbReference>
<dbReference type="GO" id="GO:0004077">
    <property type="term" value="F:biotin--[biotin carboxyl-carrier protein] ligase activity"/>
    <property type="evidence" value="ECO:0007669"/>
    <property type="project" value="UniProtKB-EC"/>
</dbReference>
<name>A0ABW2C8V7_9PSEU</name>
<dbReference type="Pfam" id="PF02237">
    <property type="entry name" value="BPL_C"/>
    <property type="match status" value="1"/>
</dbReference>
<evidence type="ECO:0000256" key="3">
    <source>
        <dbReference type="ARBA" id="ARBA00022840"/>
    </source>
</evidence>
<proteinExistence type="predicted"/>
<dbReference type="EMBL" id="JBHSXX010000001">
    <property type="protein sequence ID" value="MFC6871132.1"/>
    <property type="molecule type" value="Genomic_DNA"/>
</dbReference>
<dbReference type="SUPFAM" id="SSF50037">
    <property type="entry name" value="C-terminal domain of transcriptional repressors"/>
    <property type="match status" value="1"/>
</dbReference>
<keyword evidence="8" id="KW-1185">Reference proteome</keyword>
<dbReference type="PANTHER" id="PTHR12835:SF5">
    <property type="entry name" value="BIOTIN--PROTEIN LIGASE"/>
    <property type="match status" value="1"/>
</dbReference>